<name>A0A4U7JJH2_9FIRM</name>
<dbReference type="Proteomes" id="UP000306409">
    <property type="component" value="Chromosome"/>
</dbReference>
<reference evidence="1 2" key="1">
    <citation type="submission" date="2020-09" db="EMBL/GenBank/DDBJ databases">
        <title>Characterization and genome sequencing of Ruminiclostridium sp. nov. MA18.</title>
        <authorList>
            <person name="Rettenmaier R."/>
            <person name="Kowollik M.-L."/>
            <person name="Liebl W."/>
            <person name="Zverlov V."/>
        </authorList>
    </citation>
    <scope>NUCLEOTIDE SEQUENCE [LARGE SCALE GENOMIC DNA]</scope>
    <source>
        <strain evidence="1 2">MA18</strain>
    </source>
</reference>
<protein>
    <submittedName>
        <fullName evidence="1">Uncharacterized protein</fullName>
    </submittedName>
</protein>
<gene>
    <name evidence="1" type="ORF">EHE19_015005</name>
</gene>
<accession>A0A4U7JJH2</accession>
<organism evidence="1 2">
    <name type="scientific">Ruminiclostridium herbifermentans</name>
    <dbReference type="NCBI Taxonomy" id="2488810"/>
    <lineage>
        <taxon>Bacteria</taxon>
        <taxon>Bacillati</taxon>
        <taxon>Bacillota</taxon>
        <taxon>Clostridia</taxon>
        <taxon>Eubacteriales</taxon>
        <taxon>Oscillospiraceae</taxon>
        <taxon>Ruminiclostridium</taxon>
    </lineage>
</organism>
<sequence>MKSKKQKMIDVLLKNANPSIKRRIKSEILHNLTAEEAALYQEQIIQEEMVQRVIACQQDNGWIGKSLHGGLDTQEGGTKYLAEKALDKETPVLKRAMDAFASIPLNDFCYDTRGKIIDEFKVTGHGHNLIRCACIARAGYDDVIDISPQIQLSLDCFRRVLEVDSVLDITHPIRGGKQLVFNDYEKWPCRYHLDILAHTSSWKNQQNIKMISDAITKLMKRDRPELVNLVPSSWVGYPLGPLGAFPAQGLTVKVTCLSPSLMSIPYRNRPEVYQLEYIEWFSRCGVVKHIPALREVVDDIMRTVDDEGICHAPILELKDWGPYCGFRLEKDWKSKTRKACDITFRALLIQHYANEEG</sequence>
<dbReference type="RefSeq" id="WP_137696920.1">
    <property type="nucleotide sequence ID" value="NZ_CP061336.1"/>
</dbReference>
<proteinExistence type="predicted"/>
<dbReference type="OrthoDB" id="2018218at2"/>
<evidence type="ECO:0000313" key="1">
    <source>
        <dbReference type="EMBL" id="QNU66175.1"/>
    </source>
</evidence>
<dbReference type="AlphaFoldDB" id="A0A4U7JJH2"/>
<dbReference type="KEGG" id="rher:EHE19_015005"/>
<keyword evidence="2" id="KW-1185">Reference proteome</keyword>
<evidence type="ECO:0000313" key="2">
    <source>
        <dbReference type="Proteomes" id="UP000306409"/>
    </source>
</evidence>
<dbReference type="EMBL" id="CP061336">
    <property type="protein sequence ID" value="QNU66175.1"/>
    <property type="molecule type" value="Genomic_DNA"/>
</dbReference>